<proteinExistence type="predicted"/>
<evidence type="ECO:0000313" key="2">
    <source>
        <dbReference type="Proteomes" id="UP000186230"/>
    </source>
</evidence>
<evidence type="ECO:0000313" key="1">
    <source>
        <dbReference type="EMBL" id="APU69596.1"/>
    </source>
</evidence>
<sequence>MKSTVIITLIVFGMLGFSSQAQQPNDKIQIMLVGYAHWGQLDDGSEQASMFSPAKQESIEQLTSSIQNFDPEMIMVELAPEQQKWCDSLFNLYKKDKLKLEDFEYGSGETYQVGFRLGKALKLQHIYGIDFDNSTLQSLLKSGVHYEKFEEQLKLLQQKARPMGKLVQQDSLSLYDFTREINKPEMLELTHRLIFNLPAYVQNGEWDENGIGYHQLDQTEKQYAGAEYISLFYNRNLKIYSNILNTQLETGARRIYLQMGQAHIGVLKDLLENNPNYEIIDPLTYIN</sequence>
<dbReference type="STRING" id="1229726.GRFL_2872"/>
<dbReference type="EMBL" id="CP016359">
    <property type="protein sequence ID" value="APU69596.1"/>
    <property type="molecule type" value="Genomic_DNA"/>
</dbReference>
<dbReference type="Proteomes" id="UP000186230">
    <property type="component" value="Chromosome"/>
</dbReference>
<protein>
    <submittedName>
        <fullName evidence="1">Uncharacterized protein</fullName>
    </submittedName>
</protein>
<gene>
    <name evidence="1" type="ORF">GRFL_2872</name>
</gene>
<dbReference type="RefSeq" id="WP_083645242.1">
    <property type="nucleotide sequence ID" value="NZ_AMRU01000005.1"/>
</dbReference>
<dbReference type="KEGG" id="gfl:GRFL_2872"/>
<dbReference type="Pfam" id="PF18950">
    <property type="entry name" value="DUF5694"/>
    <property type="match status" value="1"/>
</dbReference>
<accession>A0A1L7I7M8</accession>
<organism evidence="1 2">
    <name type="scientific">Christiangramia flava JLT2011</name>
    <dbReference type="NCBI Taxonomy" id="1229726"/>
    <lineage>
        <taxon>Bacteria</taxon>
        <taxon>Pseudomonadati</taxon>
        <taxon>Bacteroidota</taxon>
        <taxon>Flavobacteriia</taxon>
        <taxon>Flavobacteriales</taxon>
        <taxon>Flavobacteriaceae</taxon>
        <taxon>Christiangramia</taxon>
    </lineage>
</organism>
<dbReference type="OrthoDB" id="7055505at2"/>
<dbReference type="AlphaFoldDB" id="A0A1L7I7M8"/>
<keyword evidence="2" id="KW-1185">Reference proteome</keyword>
<name>A0A1L7I7M8_9FLAO</name>
<dbReference type="InterPro" id="IPR043749">
    <property type="entry name" value="DUF5694"/>
</dbReference>
<reference evidence="1 2" key="1">
    <citation type="submission" date="2016-07" db="EMBL/GenBank/DDBJ databases">
        <title>Multi-omics approach to identify versatile polysaccharide utilization systems of a marine flavobacterium Gramella flava.</title>
        <authorList>
            <person name="Tang K."/>
        </authorList>
    </citation>
    <scope>NUCLEOTIDE SEQUENCE [LARGE SCALE GENOMIC DNA]</scope>
    <source>
        <strain evidence="1 2">JLT2011</strain>
    </source>
</reference>